<dbReference type="GO" id="GO:0043041">
    <property type="term" value="P:amino acid activation for nonribosomal peptide biosynthetic process"/>
    <property type="evidence" value="ECO:0007669"/>
    <property type="project" value="TreeGrafter"/>
</dbReference>
<dbReference type="RefSeq" id="WP_201924773.1">
    <property type="nucleotide sequence ID" value="NZ_JAERQJ010000030.1"/>
</dbReference>
<evidence type="ECO:0000259" key="1">
    <source>
        <dbReference type="Pfam" id="PF00501"/>
    </source>
</evidence>
<dbReference type="Proteomes" id="UP000651057">
    <property type="component" value="Unassembled WGS sequence"/>
</dbReference>
<comment type="caution">
    <text evidence="2">The sequence shown here is derived from an EMBL/GenBank/DDBJ whole genome shotgun (WGS) entry which is preliminary data.</text>
</comment>
<keyword evidence="3" id="KW-1185">Reference proteome</keyword>
<feature type="non-terminal residue" evidence="2">
    <location>
        <position position="1"/>
    </location>
</feature>
<dbReference type="PANTHER" id="PTHR45527">
    <property type="entry name" value="NONRIBOSOMAL PEPTIDE SYNTHETASE"/>
    <property type="match status" value="1"/>
</dbReference>
<reference evidence="2" key="1">
    <citation type="submission" date="2021-01" db="EMBL/GenBank/DDBJ databases">
        <authorList>
            <person name="Zhong Y.L."/>
        </authorList>
    </citation>
    <scope>NUCLEOTIDE SEQUENCE</scope>
    <source>
        <strain evidence="2">KCTC 23302</strain>
    </source>
</reference>
<protein>
    <submittedName>
        <fullName evidence="2">AMP-binding protein</fullName>
    </submittedName>
</protein>
<organism evidence="2 3">
    <name type="scientific">Aquimarina mytili</name>
    <dbReference type="NCBI Taxonomy" id="874423"/>
    <lineage>
        <taxon>Bacteria</taxon>
        <taxon>Pseudomonadati</taxon>
        <taxon>Bacteroidota</taxon>
        <taxon>Flavobacteriia</taxon>
        <taxon>Flavobacteriales</taxon>
        <taxon>Flavobacteriaceae</taxon>
        <taxon>Aquimarina</taxon>
    </lineage>
</organism>
<dbReference type="PRINTS" id="PR00154">
    <property type="entry name" value="AMPBINDING"/>
</dbReference>
<gene>
    <name evidence="2" type="ORF">JJQ60_21870</name>
</gene>
<dbReference type="InterPro" id="IPR000873">
    <property type="entry name" value="AMP-dep_synth/lig_dom"/>
</dbReference>
<feature type="non-terminal residue" evidence="2">
    <location>
        <position position="187"/>
    </location>
</feature>
<evidence type="ECO:0000313" key="3">
    <source>
        <dbReference type="Proteomes" id="UP000651057"/>
    </source>
</evidence>
<dbReference type="GO" id="GO:0044550">
    <property type="term" value="P:secondary metabolite biosynthetic process"/>
    <property type="evidence" value="ECO:0007669"/>
    <property type="project" value="TreeGrafter"/>
</dbReference>
<dbReference type="Pfam" id="PF00501">
    <property type="entry name" value="AMP-binding"/>
    <property type="match status" value="1"/>
</dbReference>
<dbReference type="Gene3D" id="3.40.50.980">
    <property type="match status" value="2"/>
</dbReference>
<dbReference type="GO" id="GO:0031177">
    <property type="term" value="F:phosphopantetheine binding"/>
    <property type="evidence" value="ECO:0007669"/>
    <property type="project" value="TreeGrafter"/>
</dbReference>
<dbReference type="InterPro" id="IPR020459">
    <property type="entry name" value="AMP-binding"/>
</dbReference>
<dbReference type="PANTHER" id="PTHR45527:SF1">
    <property type="entry name" value="FATTY ACID SYNTHASE"/>
    <property type="match status" value="1"/>
</dbReference>
<evidence type="ECO:0000313" key="2">
    <source>
        <dbReference type="EMBL" id="MBL0686188.1"/>
    </source>
</evidence>
<proteinExistence type="predicted"/>
<name>A0A937DD00_9FLAO</name>
<dbReference type="EMBL" id="JAERQJ010000030">
    <property type="protein sequence ID" value="MBL0686188.1"/>
    <property type="molecule type" value="Genomic_DNA"/>
</dbReference>
<dbReference type="FunFam" id="3.40.50.980:FF:000001">
    <property type="entry name" value="Non-ribosomal peptide synthetase"/>
    <property type="match status" value="1"/>
</dbReference>
<dbReference type="PROSITE" id="PS00455">
    <property type="entry name" value="AMP_BINDING"/>
    <property type="match status" value="1"/>
</dbReference>
<sequence>EGFNATGVTFPEYDSVLDIFDAQVSQSPDRIAVVHRDDTLTYGDLSRQVAQMSSYLLTTKGVELEERVGIMLDRESFLIPTIYGVLKSGCAYVPIDPKLPSARVKAILKDAGIRVLVTRGEYITETVLDEGIEVVDLNKEVTTISESPVLETYPNVSSDNLAYLIYTSGSTGTPKGVMIEHSALLNT</sequence>
<dbReference type="GO" id="GO:0005737">
    <property type="term" value="C:cytoplasm"/>
    <property type="evidence" value="ECO:0007669"/>
    <property type="project" value="TreeGrafter"/>
</dbReference>
<dbReference type="SUPFAM" id="SSF56801">
    <property type="entry name" value="Acetyl-CoA synthetase-like"/>
    <property type="match status" value="1"/>
</dbReference>
<dbReference type="AlphaFoldDB" id="A0A937DD00"/>
<accession>A0A937DD00</accession>
<feature type="domain" description="AMP-dependent synthetase/ligase" evidence="1">
    <location>
        <begin position="20"/>
        <end position="187"/>
    </location>
</feature>
<dbReference type="InterPro" id="IPR020845">
    <property type="entry name" value="AMP-binding_CS"/>
</dbReference>